<name>A0A0H2Y7X5_YERPA</name>
<dbReference type="NCBIfam" id="NF006523">
    <property type="entry name" value="PRK08974.1"/>
    <property type="match status" value="1"/>
</dbReference>
<dbReference type="InterPro" id="IPR050237">
    <property type="entry name" value="ATP-dep_AMP-bd_enzyme"/>
</dbReference>
<dbReference type="PROSITE" id="PS00455">
    <property type="entry name" value="AMP_BINDING"/>
    <property type="match status" value="1"/>
</dbReference>
<dbReference type="PANTHER" id="PTHR43767:SF8">
    <property type="entry name" value="LONG-CHAIN-FATTY-ACID--COA LIGASE"/>
    <property type="match status" value="1"/>
</dbReference>
<dbReference type="AlphaFoldDB" id="A0A0H2Y7X5"/>
<dbReference type="Gene3D" id="3.30.300.30">
    <property type="match status" value="1"/>
</dbReference>
<keyword evidence="6" id="KW-0547">Nucleotide-binding</keyword>
<evidence type="ECO:0000256" key="1">
    <source>
        <dbReference type="ARBA" id="ARBA00001946"/>
    </source>
</evidence>
<evidence type="ECO:0000313" key="17">
    <source>
        <dbReference type="EMBL" id="ABG13424.1"/>
    </source>
</evidence>
<dbReference type="FunFam" id="3.30.300.30:FF:000006">
    <property type="entry name" value="Long-chain-fatty-acid--CoA ligase FadD"/>
    <property type="match status" value="1"/>
</dbReference>
<evidence type="ECO:0000256" key="13">
    <source>
        <dbReference type="ARBA" id="ARBA00039545"/>
    </source>
</evidence>
<dbReference type="EC" id="6.2.1.3" evidence="12"/>
<dbReference type="InterPro" id="IPR000873">
    <property type="entry name" value="AMP-dep_synth/lig_dom"/>
</dbReference>
<evidence type="ECO:0000256" key="12">
    <source>
        <dbReference type="ARBA" id="ARBA00026121"/>
    </source>
</evidence>
<organism evidence="17 18">
    <name type="scientific">Yersinia pestis bv. Antiqua (strain Antiqua)</name>
    <dbReference type="NCBI Taxonomy" id="360102"/>
    <lineage>
        <taxon>Bacteria</taxon>
        <taxon>Pseudomonadati</taxon>
        <taxon>Pseudomonadota</taxon>
        <taxon>Gammaproteobacteria</taxon>
        <taxon>Enterobacterales</taxon>
        <taxon>Yersiniaceae</taxon>
        <taxon>Yersinia</taxon>
    </lineage>
</organism>
<evidence type="ECO:0000256" key="11">
    <source>
        <dbReference type="ARBA" id="ARBA00023136"/>
    </source>
</evidence>
<dbReference type="Gene3D" id="3.40.50.12780">
    <property type="entry name" value="N-terminal domain of ligase-like"/>
    <property type="match status" value="1"/>
</dbReference>
<protein>
    <recommendedName>
        <fullName evidence="13">Long-chain-fatty-acid--CoA ligase</fullName>
        <ecNumber evidence="12">6.2.1.3</ecNumber>
    </recommendedName>
    <alternativeName>
        <fullName evidence="14">Long-chain acyl-CoA synthetase</fullName>
    </alternativeName>
</protein>
<accession>A0A0H2Y7X5</accession>
<evidence type="ECO:0000259" key="15">
    <source>
        <dbReference type="Pfam" id="PF00501"/>
    </source>
</evidence>
<dbReference type="InterPro" id="IPR042099">
    <property type="entry name" value="ANL_N_sf"/>
</dbReference>
<evidence type="ECO:0000259" key="16">
    <source>
        <dbReference type="Pfam" id="PF13193"/>
    </source>
</evidence>
<gene>
    <name evidence="17" type="ordered locus">YPA_1457</name>
</gene>
<dbReference type="InterPro" id="IPR020845">
    <property type="entry name" value="AMP-binding_CS"/>
</dbReference>
<dbReference type="Proteomes" id="UP000001971">
    <property type="component" value="Chromosome"/>
</dbReference>
<dbReference type="EMBL" id="CP000308">
    <property type="protein sequence ID" value="ABG13424.1"/>
    <property type="molecule type" value="Genomic_DNA"/>
</dbReference>
<comment type="cofactor">
    <cofactor evidence="1">
        <name>Mg(2+)</name>
        <dbReference type="ChEBI" id="CHEBI:18420"/>
    </cofactor>
</comment>
<dbReference type="Pfam" id="PF13193">
    <property type="entry name" value="AMP-binding_C"/>
    <property type="match status" value="1"/>
</dbReference>
<keyword evidence="9" id="KW-0460">Magnesium</keyword>
<dbReference type="InterPro" id="IPR045851">
    <property type="entry name" value="AMP-bd_C_sf"/>
</dbReference>
<evidence type="ECO:0000256" key="7">
    <source>
        <dbReference type="ARBA" id="ARBA00022832"/>
    </source>
</evidence>
<dbReference type="SUPFAM" id="SSF56801">
    <property type="entry name" value="Acetyl-CoA synthetase-like"/>
    <property type="match status" value="1"/>
</dbReference>
<proteinExistence type="inferred from homology"/>
<evidence type="ECO:0000256" key="9">
    <source>
        <dbReference type="ARBA" id="ARBA00022842"/>
    </source>
</evidence>
<keyword evidence="11" id="KW-0472">Membrane</keyword>
<dbReference type="PANTHER" id="PTHR43767">
    <property type="entry name" value="LONG-CHAIN-FATTY-ACID--COA LIGASE"/>
    <property type="match status" value="1"/>
</dbReference>
<keyword evidence="5 17" id="KW-0436">Ligase</keyword>
<evidence type="ECO:0000313" key="18">
    <source>
        <dbReference type="Proteomes" id="UP000001971"/>
    </source>
</evidence>
<feature type="domain" description="AMP-binding enzyme C-terminal" evidence="16">
    <location>
        <begin position="480"/>
        <end position="554"/>
    </location>
</feature>
<evidence type="ECO:0000256" key="10">
    <source>
        <dbReference type="ARBA" id="ARBA00023098"/>
    </source>
</evidence>
<evidence type="ECO:0000256" key="5">
    <source>
        <dbReference type="ARBA" id="ARBA00022598"/>
    </source>
</evidence>
<keyword evidence="8" id="KW-0067">ATP-binding</keyword>
<reference evidence="17 18" key="1">
    <citation type="journal article" date="2006" name="J. Bacteriol.">
        <title>Complete genome sequence of Yersinia pestis strains Antiqua and Nepal516: evidence of gene reduction in an emerging pathogen.</title>
        <authorList>
            <person name="Chain P.S."/>
            <person name="Hu P."/>
            <person name="Malfatti S.A."/>
            <person name="Radnedge L."/>
            <person name="Larimer F."/>
            <person name="Vergez L.M."/>
            <person name="Worsham P."/>
            <person name="Chu M.C."/>
            <person name="Andersen G.L."/>
        </authorList>
    </citation>
    <scope>NUCLEOTIDE SEQUENCE [LARGE SCALE GENOMIC DNA]</scope>
    <source>
        <strain evidence="17 18">Antiqua</strain>
    </source>
</reference>
<comment type="subcellular location">
    <subcellularLocation>
        <location evidence="2">Membrane</location>
        <topology evidence="2">Peripheral membrane protein</topology>
    </subcellularLocation>
</comment>
<evidence type="ECO:0000256" key="4">
    <source>
        <dbReference type="ARBA" id="ARBA00006432"/>
    </source>
</evidence>
<feature type="domain" description="AMP-dependent synthetase/ligase" evidence="15">
    <location>
        <begin position="40"/>
        <end position="430"/>
    </location>
</feature>
<dbReference type="CDD" id="cd05936">
    <property type="entry name" value="FC-FACS_FadD_like"/>
    <property type="match status" value="1"/>
</dbReference>
<comment type="similarity">
    <text evidence="4">Belongs to the ATP-dependent AMP-binding enzyme family.</text>
</comment>
<dbReference type="InterPro" id="IPR025110">
    <property type="entry name" value="AMP-bd_C"/>
</dbReference>
<comment type="pathway">
    <text evidence="3">Lipid metabolism; fatty acid beta-oxidation.</text>
</comment>
<dbReference type="GO" id="GO:0005524">
    <property type="term" value="F:ATP binding"/>
    <property type="evidence" value="ECO:0007669"/>
    <property type="project" value="UniProtKB-KW"/>
</dbReference>
<dbReference type="GO" id="GO:0004467">
    <property type="term" value="F:long-chain fatty acid-CoA ligase activity"/>
    <property type="evidence" value="ECO:0007669"/>
    <property type="project" value="UniProtKB-EC"/>
</dbReference>
<evidence type="ECO:0000256" key="8">
    <source>
        <dbReference type="ARBA" id="ARBA00022840"/>
    </source>
</evidence>
<keyword evidence="7" id="KW-0276">Fatty acid metabolism</keyword>
<dbReference type="FunFam" id="3.40.50.12780:FF:000003">
    <property type="entry name" value="Long-chain-fatty-acid--CoA ligase FadD"/>
    <property type="match status" value="1"/>
</dbReference>
<dbReference type="KEGG" id="ypa:YPA_1457"/>
<evidence type="ECO:0000256" key="2">
    <source>
        <dbReference type="ARBA" id="ARBA00004170"/>
    </source>
</evidence>
<evidence type="ECO:0000256" key="6">
    <source>
        <dbReference type="ARBA" id="ARBA00022741"/>
    </source>
</evidence>
<sequence>MATNNNFRSVTLEKVWLKRYPADVPAEIDPDRYSSLIEMFENAALRYADQPAFINMGEVMTFRKLEERSRAFAAYLQQGLGLQKGDRVALMMPNLLQYPIALFGVLRAGMIVVNVNPLYTPRELEHQLSDSGAVAIVIVSNFAHTLEKVVFKTQVRHVILTRMGDQLSAAKGTLVNFVVKYIKRLVPKYYLPDAISFRTVLQKGRRMQYVKPDVINTDTAFLQYTGGTTGVAKGAILTHRNMQSNLEQAKAAYAPLLQPGRDLVVTALPLYHIFALTVNCLLFIELGGRSLLITNPRDIPGMVKELSRYPFTAITGVNTLFNALLNNEEFTHLDFSTLRLSVGGGMPVQKAVAEKWETLTGKHLLEGYGLTECSPLVTGNPYDLKHYSGSIGLPVPSTDVRLRDDDGNDVELGKPGELWVRGPQVMLGYWQRPDATDDVLKDGWLATGDIATMDEDGFLRIVDRKKDMILVSGFNVYPNEIEEVVALHAKVLESAVIGVPNEVSGEAVKVFVVKKDASLTPEELLTHCRRYLTGYKVPKIVEFRDELPKSNVGKILRRELRDEEVKVGTTDAA</sequence>
<dbReference type="Pfam" id="PF00501">
    <property type="entry name" value="AMP-binding"/>
    <property type="match status" value="1"/>
</dbReference>
<evidence type="ECO:0000256" key="14">
    <source>
        <dbReference type="ARBA" id="ARBA00042773"/>
    </source>
</evidence>
<keyword evidence="10" id="KW-0443">Lipid metabolism</keyword>
<dbReference type="GO" id="GO:0016020">
    <property type="term" value="C:membrane"/>
    <property type="evidence" value="ECO:0007669"/>
    <property type="project" value="UniProtKB-SubCell"/>
</dbReference>
<evidence type="ECO:0000256" key="3">
    <source>
        <dbReference type="ARBA" id="ARBA00005005"/>
    </source>
</evidence>